<evidence type="ECO:0000313" key="2">
    <source>
        <dbReference type="EMBL" id="BBZ77397.1"/>
    </source>
</evidence>
<keyword evidence="3" id="KW-1185">Reference proteome</keyword>
<name>A0A6N4WB30_9MYCO</name>
<evidence type="ECO:0000259" key="1">
    <source>
        <dbReference type="Pfam" id="PF04480"/>
    </source>
</evidence>
<protein>
    <recommendedName>
        <fullName evidence="1">DUF559 domain-containing protein</fullName>
    </recommendedName>
</protein>
<proteinExistence type="predicted"/>
<dbReference type="RefSeq" id="WP_163804720.1">
    <property type="nucleotide sequence ID" value="NZ_AP022620.1"/>
</dbReference>
<feature type="domain" description="DUF559" evidence="1">
    <location>
        <begin position="213"/>
        <end position="264"/>
    </location>
</feature>
<sequence>MQTSTGPFIGSEALASGQLRRHQLRAGFRPVFPNVYAPNSVSLTLYDKALAAWLWSHRGGTVMGLTAAGLHGAKWLDDNSPVELIWSNARPPAGLRTHDVKFFPDERTTFRQLPVTTPQRTAFDIGRRRPLRLTVARMDALFRATGVSAEDVRAIAARHAGSPGLRRLETVLDLVDAGAQSPKESWLRVLLVEAGLPRPRTQIPVRSPDGWSTYYLDMGWEDVKVAVEYDGDHHRTDRVQYAKDVHRLEDLARLGWIVIRVIASDTPADILRRVRGAIDSAVRAGKQGKSAPSPQNRLGG</sequence>
<dbReference type="EMBL" id="AP022620">
    <property type="protein sequence ID" value="BBZ77397.1"/>
    <property type="molecule type" value="Genomic_DNA"/>
</dbReference>
<dbReference type="Proteomes" id="UP000467249">
    <property type="component" value="Chromosome"/>
</dbReference>
<gene>
    <name evidence="2" type="ORF">MANY_27340</name>
</gene>
<dbReference type="InterPro" id="IPR011335">
    <property type="entry name" value="Restrct_endonuc-II-like"/>
</dbReference>
<accession>A0A6N4WB30</accession>
<dbReference type="Gene3D" id="3.40.960.10">
    <property type="entry name" value="VSR Endonuclease"/>
    <property type="match status" value="1"/>
</dbReference>
<dbReference type="KEGG" id="many:MANY_27340"/>
<dbReference type="InterPro" id="IPR007569">
    <property type="entry name" value="DUF559"/>
</dbReference>
<organism evidence="2 3">
    <name type="scientific">Mycolicibacterium anyangense</name>
    <dbReference type="NCBI Taxonomy" id="1431246"/>
    <lineage>
        <taxon>Bacteria</taxon>
        <taxon>Bacillati</taxon>
        <taxon>Actinomycetota</taxon>
        <taxon>Actinomycetes</taxon>
        <taxon>Mycobacteriales</taxon>
        <taxon>Mycobacteriaceae</taxon>
        <taxon>Mycolicibacterium</taxon>
    </lineage>
</organism>
<dbReference type="SUPFAM" id="SSF52980">
    <property type="entry name" value="Restriction endonuclease-like"/>
    <property type="match status" value="1"/>
</dbReference>
<reference evidence="2 3" key="1">
    <citation type="journal article" date="2019" name="Emerg. Microbes Infect.">
        <title>Comprehensive subspecies identification of 175 nontuberculous mycobacteria species based on 7547 genomic profiles.</title>
        <authorList>
            <person name="Matsumoto Y."/>
            <person name="Kinjo T."/>
            <person name="Motooka D."/>
            <person name="Nabeya D."/>
            <person name="Jung N."/>
            <person name="Uechi K."/>
            <person name="Horii T."/>
            <person name="Iida T."/>
            <person name="Fujita J."/>
            <person name="Nakamura S."/>
        </authorList>
    </citation>
    <scope>NUCLEOTIDE SEQUENCE [LARGE SCALE GENOMIC DNA]</scope>
    <source>
        <strain evidence="2 3">JCM 30275</strain>
    </source>
</reference>
<evidence type="ECO:0000313" key="3">
    <source>
        <dbReference type="Proteomes" id="UP000467249"/>
    </source>
</evidence>
<dbReference type="Pfam" id="PF04480">
    <property type="entry name" value="DUF559"/>
    <property type="match status" value="1"/>
</dbReference>
<dbReference type="AlphaFoldDB" id="A0A6N4WB30"/>